<dbReference type="PANTHER" id="PTHR33508">
    <property type="entry name" value="UPF0056 MEMBRANE PROTEIN YHCE"/>
    <property type="match status" value="1"/>
</dbReference>
<dbReference type="GO" id="GO:0005886">
    <property type="term" value="C:plasma membrane"/>
    <property type="evidence" value="ECO:0007669"/>
    <property type="project" value="UniProtKB-SubCell"/>
</dbReference>
<dbReference type="RefSeq" id="WP_150042462.1">
    <property type="nucleotide sequence ID" value="NZ_OW485601.1"/>
</dbReference>
<feature type="transmembrane region" description="Helical" evidence="8">
    <location>
        <begin position="115"/>
        <end position="139"/>
    </location>
</feature>
<dbReference type="PANTHER" id="PTHR33508:SF2">
    <property type="entry name" value="UPF0056 INNER MEMBRANE PROTEIN MARC"/>
    <property type="match status" value="1"/>
</dbReference>
<feature type="transmembrane region" description="Helical" evidence="8">
    <location>
        <begin position="151"/>
        <end position="170"/>
    </location>
</feature>
<dbReference type="NCBIfam" id="TIGR00427">
    <property type="entry name" value="NAAT family transporter"/>
    <property type="match status" value="1"/>
</dbReference>
<protein>
    <recommendedName>
        <fullName evidence="8">UPF0056 membrane protein</fullName>
    </recommendedName>
</protein>
<keyword evidence="6 8" id="KW-1133">Transmembrane helix</keyword>
<name>A0A5M6IQA7_9PROT</name>
<dbReference type="EMBL" id="VWPK01000032">
    <property type="protein sequence ID" value="KAA5610456.1"/>
    <property type="molecule type" value="Genomic_DNA"/>
</dbReference>
<evidence type="ECO:0000313" key="9">
    <source>
        <dbReference type="EMBL" id="KAA5610456.1"/>
    </source>
</evidence>
<feature type="transmembrane region" description="Helical" evidence="8">
    <location>
        <begin position="48"/>
        <end position="68"/>
    </location>
</feature>
<comment type="caution">
    <text evidence="8">Lacks conserved residue(s) required for the propagation of feature annotation.</text>
</comment>
<dbReference type="OrthoDB" id="21094at2"/>
<evidence type="ECO:0000256" key="2">
    <source>
        <dbReference type="ARBA" id="ARBA00009784"/>
    </source>
</evidence>
<keyword evidence="5 8" id="KW-0812">Transmembrane</keyword>
<keyword evidence="3" id="KW-1003">Cell membrane</keyword>
<keyword evidence="7 8" id="KW-0472">Membrane</keyword>
<dbReference type="Proteomes" id="UP000325255">
    <property type="component" value="Unassembled WGS sequence"/>
</dbReference>
<evidence type="ECO:0000256" key="5">
    <source>
        <dbReference type="ARBA" id="ARBA00022692"/>
    </source>
</evidence>
<gene>
    <name evidence="9" type="ORF">F1189_19065</name>
</gene>
<evidence type="ECO:0000256" key="3">
    <source>
        <dbReference type="ARBA" id="ARBA00022475"/>
    </source>
</evidence>
<dbReference type="AlphaFoldDB" id="A0A5M6IQA7"/>
<keyword evidence="10" id="KW-1185">Reference proteome</keyword>
<comment type="caution">
    <text evidence="9">The sequence shown here is derived from an EMBL/GenBank/DDBJ whole genome shotgun (WGS) entry which is preliminary data.</text>
</comment>
<evidence type="ECO:0000256" key="4">
    <source>
        <dbReference type="ARBA" id="ARBA00022519"/>
    </source>
</evidence>
<dbReference type="Pfam" id="PF01914">
    <property type="entry name" value="MarC"/>
    <property type="match status" value="1"/>
</dbReference>
<reference evidence="9 10" key="1">
    <citation type="submission" date="2019-09" db="EMBL/GenBank/DDBJ databases">
        <title>Genome sequence of Rhodovastum atsumiense, a diverse member of the Acetobacteraceae family of non-sulfur purple photosynthetic bacteria.</title>
        <authorList>
            <person name="Meyer T."/>
            <person name="Kyndt J."/>
        </authorList>
    </citation>
    <scope>NUCLEOTIDE SEQUENCE [LARGE SCALE GENOMIC DNA]</scope>
    <source>
        <strain evidence="9 10">DSM 21279</strain>
    </source>
</reference>
<keyword evidence="4" id="KW-0997">Cell inner membrane</keyword>
<proteinExistence type="inferred from homology"/>
<evidence type="ECO:0000256" key="1">
    <source>
        <dbReference type="ARBA" id="ARBA00004429"/>
    </source>
</evidence>
<dbReference type="InterPro" id="IPR002771">
    <property type="entry name" value="Multi_antbiot-R_MarC"/>
</dbReference>
<comment type="subcellular location">
    <subcellularLocation>
        <location evidence="1">Cell inner membrane</location>
        <topology evidence="1">Multi-pass membrane protein</topology>
    </subcellularLocation>
    <subcellularLocation>
        <location evidence="8">Cell membrane</location>
        <topology evidence="8">Multi-pass membrane protein</topology>
    </subcellularLocation>
</comment>
<evidence type="ECO:0000256" key="8">
    <source>
        <dbReference type="RuleBase" id="RU362048"/>
    </source>
</evidence>
<sequence length="218" mass="22990">MTSVSAFLLAFPAFFSIVNPPGAAFIFNEVAAGYSAAERAALANRVAFYSLLVMLASLWGGAYVLNFFGISLGALRIAGGLVVAFRAWDLLNAPELQEARKSEQASARAGRVDEVAFFPLTMPFTTGPGTISVAVTLGAERPRGGEALLDFFLGVSAAALVTAVLVWLFYRSAERIAGLLGDTARRTIARLSAFLLLCIGVQIVINGIADVLATMEHG</sequence>
<organism evidence="9 10">
    <name type="scientific">Rhodovastum atsumiense</name>
    <dbReference type="NCBI Taxonomy" id="504468"/>
    <lineage>
        <taxon>Bacteria</taxon>
        <taxon>Pseudomonadati</taxon>
        <taxon>Pseudomonadota</taxon>
        <taxon>Alphaproteobacteria</taxon>
        <taxon>Acetobacterales</taxon>
        <taxon>Acetobacteraceae</taxon>
        <taxon>Rhodovastum</taxon>
    </lineage>
</organism>
<accession>A0A5M6IQA7</accession>
<evidence type="ECO:0000313" key="10">
    <source>
        <dbReference type="Proteomes" id="UP000325255"/>
    </source>
</evidence>
<feature type="transmembrane region" description="Helical" evidence="8">
    <location>
        <begin position="191"/>
        <end position="209"/>
    </location>
</feature>
<evidence type="ECO:0000256" key="7">
    <source>
        <dbReference type="ARBA" id="ARBA00023136"/>
    </source>
</evidence>
<evidence type="ECO:0000256" key="6">
    <source>
        <dbReference type="ARBA" id="ARBA00022989"/>
    </source>
</evidence>
<comment type="similarity">
    <text evidence="2 8">Belongs to the UPF0056 (MarC) family.</text>
</comment>